<dbReference type="InterPro" id="IPR017853">
    <property type="entry name" value="GH"/>
</dbReference>
<reference evidence="1 3" key="1">
    <citation type="submission" date="2016-03" db="EMBL/GenBank/DDBJ databases">
        <title>Complete genome of Aminobacter aminovorans KCTC 2477.</title>
        <authorList>
            <person name="Kim K.M."/>
        </authorList>
    </citation>
    <scope>NUCLEOTIDE SEQUENCE [LARGE SCALE GENOMIC DNA]</scope>
    <source>
        <strain evidence="1 3">KCTC 2477</strain>
    </source>
</reference>
<evidence type="ECO:0000313" key="3">
    <source>
        <dbReference type="Proteomes" id="UP000075755"/>
    </source>
</evidence>
<keyword evidence="4" id="KW-1185">Reference proteome</keyword>
<evidence type="ECO:0000313" key="2">
    <source>
        <dbReference type="EMBL" id="MBB3706744.1"/>
    </source>
</evidence>
<evidence type="ECO:0000313" key="4">
    <source>
        <dbReference type="Proteomes" id="UP000577697"/>
    </source>
</evidence>
<dbReference type="KEGG" id="aak:AA2016_3092"/>
<dbReference type="RefSeq" id="WP_067961139.1">
    <property type="nucleotide sequence ID" value="NZ_CP015005.1"/>
</dbReference>
<proteinExistence type="predicted"/>
<accession>A0AAC9ARS3</accession>
<dbReference type="EMBL" id="JACICB010000010">
    <property type="protein sequence ID" value="MBB3706744.1"/>
    <property type="molecule type" value="Genomic_DNA"/>
</dbReference>
<dbReference type="EMBL" id="CP015005">
    <property type="protein sequence ID" value="AMS42016.1"/>
    <property type="molecule type" value="Genomic_DNA"/>
</dbReference>
<dbReference type="Gene3D" id="3.20.20.80">
    <property type="entry name" value="Glycosidases"/>
    <property type="match status" value="1"/>
</dbReference>
<sequence length="389" mass="43225">MANETVPANRTTASGRRQIIKGGAAITAGLALVSVGLSRAKATGTSRATAPDSRKPLSLCGIVYDTGTNYWPGQLSRQIWNRAVVQEEMRVIRAQLLCNAISISGTNIQRLEQAATAAFGQGLQVWMQPRLFDASRQDMLTYLGEIATMAETLGQRHGKLVLNVGCELSMFTQGFVEGGNFQERMATLQSSPVPLFPDINKALGEHLAQASEIARKHFKGEITYSPIPWEDVDWKLFDIVSANYYRDADNRSTYVEGLRELRRHGKPVVITEFGCSTFEAAEQRGGMGFDIIDFEQDPPRIKDGHVRSEQTQATEIGNLLRLYKEEEIDGAFVYQFLSEGEVHSPDARYDLDMASHAIVKCHGIDLARGKIRWEPKLAFHDIARIYGQS</sequence>
<dbReference type="SUPFAM" id="SSF51445">
    <property type="entry name" value="(Trans)glycosidases"/>
    <property type="match status" value="1"/>
</dbReference>
<dbReference type="Proteomes" id="UP000577697">
    <property type="component" value="Unassembled WGS sequence"/>
</dbReference>
<dbReference type="PROSITE" id="PS51318">
    <property type="entry name" value="TAT"/>
    <property type="match status" value="1"/>
</dbReference>
<reference evidence="2 4" key="2">
    <citation type="submission" date="2020-08" db="EMBL/GenBank/DDBJ databases">
        <title>Genomic Encyclopedia of Type Strains, Phase IV (KMG-IV): sequencing the most valuable type-strain genomes for metagenomic binning, comparative biology and taxonomic classification.</title>
        <authorList>
            <person name="Goeker M."/>
        </authorList>
    </citation>
    <scope>NUCLEOTIDE SEQUENCE [LARGE SCALE GENOMIC DNA]</scope>
    <source>
        <strain evidence="2 4">DSM 10368</strain>
    </source>
</reference>
<dbReference type="InterPro" id="IPR006311">
    <property type="entry name" value="TAT_signal"/>
</dbReference>
<protein>
    <submittedName>
        <fullName evidence="1">Abortive infection protein</fullName>
    </submittedName>
</protein>
<gene>
    <name evidence="1" type="ORF">AA2016_3092</name>
    <name evidence="2" type="ORF">FHS67_003070</name>
</gene>
<name>A0AAC9ARS3_AMIAI</name>
<dbReference type="AlphaFoldDB" id="A0AAC9ARS3"/>
<evidence type="ECO:0000313" key="1">
    <source>
        <dbReference type="EMBL" id="AMS42016.1"/>
    </source>
</evidence>
<dbReference type="Proteomes" id="UP000075755">
    <property type="component" value="Chromosome"/>
</dbReference>
<organism evidence="1 3">
    <name type="scientific">Aminobacter aminovorans</name>
    <name type="common">Chelatobacter heintzii</name>
    <dbReference type="NCBI Taxonomy" id="83263"/>
    <lineage>
        <taxon>Bacteria</taxon>
        <taxon>Pseudomonadati</taxon>
        <taxon>Pseudomonadota</taxon>
        <taxon>Alphaproteobacteria</taxon>
        <taxon>Hyphomicrobiales</taxon>
        <taxon>Phyllobacteriaceae</taxon>
        <taxon>Aminobacter</taxon>
    </lineage>
</organism>